<dbReference type="Proteomes" id="UP001465717">
    <property type="component" value="Unassembled WGS sequence"/>
</dbReference>
<accession>A0ABV1FW42</accession>
<protein>
    <submittedName>
        <fullName evidence="1">Uncharacterized protein</fullName>
    </submittedName>
</protein>
<organism evidence="1 2">
    <name type="scientific">Segatella sinensis</name>
    <dbReference type="NCBI Taxonomy" id="3085167"/>
    <lineage>
        <taxon>Bacteria</taxon>
        <taxon>Pseudomonadati</taxon>
        <taxon>Bacteroidota</taxon>
        <taxon>Bacteroidia</taxon>
        <taxon>Bacteroidales</taxon>
        <taxon>Prevotellaceae</taxon>
        <taxon>Segatella</taxon>
    </lineage>
</organism>
<dbReference type="RefSeq" id="WP_349225658.1">
    <property type="nucleotide sequence ID" value="NZ_JBBNFG020000004.1"/>
</dbReference>
<reference evidence="1 2" key="1">
    <citation type="submission" date="2024-04" db="EMBL/GenBank/DDBJ databases">
        <title>Human intestinal bacterial collection.</title>
        <authorList>
            <person name="Pauvert C."/>
            <person name="Hitch T.C.A."/>
            <person name="Clavel T."/>
        </authorList>
    </citation>
    <scope>NUCLEOTIDE SEQUENCE [LARGE SCALE GENOMIC DNA]</scope>
    <source>
        <strain evidence="1 2">CLA-AA-H174</strain>
    </source>
</reference>
<evidence type="ECO:0000313" key="2">
    <source>
        <dbReference type="Proteomes" id="UP001465717"/>
    </source>
</evidence>
<keyword evidence="2" id="KW-1185">Reference proteome</keyword>
<gene>
    <name evidence="1" type="ORF">AAAT87_03665</name>
</gene>
<comment type="caution">
    <text evidence="1">The sequence shown here is derived from an EMBL/GenBank/DDBJ whole genome shotgun (WGS) entry which is preliminary data.</text>
</comment>
<name>A0ABV1FW42_9BACT</name>
<sequence>MATWPKLFLRPLMNERKLRSLNANVEANQHADDAGFDMLNKYGTKVALEYLHDNPEKEVYFADDGHDTFRGREDEAAFITRFMRTLGLLKCSEQKEILDDVMHRYTELIRYLDEIGENDLRPNVLPLNATLLSRTVFKNGKRNSASVFGNDAMLDEVEVDVLNKPLTSGQIKAILPTLTSTDVLLEQIKNHGKQKVANIRAYYTQLQRDAARQLSSLRSLGGHYTPSHLAQLEERANNTDMMNAQIAKVETQTGLLCELLNKFTNGQAVGIPMALVADGEIEDNRLVDYVSVGLFLGFKVVGSKTTRSSIKAVFAVNDGRCRLDIPLTEESKLMTIYNQTHLGVMRQRLSKVTLDTWDSLLSNSTRERVYIVTGNLLSGIAYAKEFGKNVGNRKLRQLAMNKGRGHLVTYTDDMGRVKNGYMLSRMFRPTDIQLYAPKS</sequence>
<dbReference type="EMBL" id="JBBNGE010000008">
    <property type="protein sequence ID" value="MEQ2507379.1"/>
    <property type="molecule type" value="Genomic_DNA"/>
</dbReference>
<evidence type="ECO:0000313" key="1">
    <source>
        <dbReference type="EMBL" id="MEQ2507379.1"/>
    </source>
</evidence>
<proteinExistence type="predicted"/>